<dbReference type="InterPro" id="IPR053384">
    <property type="entry name" value="SAM-dep_methyltransferase"/>
</dbReference>
<accession>A0A8C5PZ54</accession>
<feature type="binding site" evidence="5">
    <location>
        <position position="68"/>
    </location>
    <ligand>
        <name>S-adenosyl-L-methionine</name>
        <dbReference type="ChEBI" id="CHEBI:59789"/>
    </ligand>
</feature>
<dbReference type="NCBIfam" id="NF041360">
    <property type="entry name" value="GntF_guanitoxin"/>
    <property type="match status" value="1"/>
</dbReference>
<reference evidence="6" key="2">
    <citation type="submission" date="2025-09" db="UniProtKB">
        <authorList>
            <consortium name="Ensembl"/>
        </authorList>
    </citation>
    <scope>IDENTIFICATION</scope>
</reference>
<dbReference type="Proteomes" id="UP000694569">
    <property type="component" value="Unplaced"/>
</dbReference>
<sequence length="264" mass="30315">METPFTKQETYIRDFDPKEYFDTYYAPRKGAFVGEWTLFVLKNLHELFSSGEVKGDTIIDIGAGPTIYHLLSACEVFKNIITSDFLEQNREQLKKWLRKDPDMFDWSKIVQTVCDLEGNSEKCAEKEEKLRRAVRNVLKCDALKKNPFEPLVLPPADCVISCLCLEAPCKDADAYCNSVKNFKTLLKPGGHIIIQSVIGCTYYYIGKKRFCSLTVTKEDLKRAFTEGGYEILKLELKEREDMALTSICDHQGFYFVHARKLGNL</sequence>
<dbReference type="CDD" id="cd02440">
    <property type="entry name" value="AdoMet_MTases"/>
    <property type="match status" value="1"/>
</dbReference>
<proteinExistence type="inferred from homology"/>
<feature type="binding site" evidence="5">
    <location>
        <position position="84"/>
    </location>
    <ligand>
        <name>S-adenosyl-L-methionine</name>
        <dbReference type="ChEBI" id="CHEBI:59789"/>
    </ligand>
</feature>
<protein>
    <recommendedName>
        <fullName evidence="8">Nicotinamide N-methyltransferase</fullName>
    </recommendedName>
</protein>
<dbReference type="FunFam" id="3.40.50.150:FF:000065">
    <property type="entry name" value="Phenylethanolamine N-methyltransferase"/>
    <property type="match status" value="1"/>
</dbReference>
<evidence type="ECO:0000313" key="6">
    <source>
        <dbReference type="Ensembl" id="ENSLLEP00000030182.1"/>
    </source>
</evidence>
<dbReference type="InterPro" id="IPR000940">
    <property type="entry name" value="NNMT_TEMT_trans"/>
</dbReference>
<keyword evidence="3" id="KW-0808">Transferase</keyword>
<name>A0A8C5PZ54_9ANUR</name>
<evidence type="ECO:0000256" key="3">
    <source>
        <dbReference type="ARBA" id="ARBA00022679"/>
    </source>
</evidence>
<dbReference type="Gene3D" id="3.40.50.150">
    <property type="entry name" value="Vaccinia Virus protein VP39"/>
    <property type="match status" value="1"/>
</dbReference>
<reference evidence="6" key="1">
    <citation type="submission" date="2025-08" db="UniProtKB">
        <authorList>
            <consortium name="Ensembl"/>
        </authorList>
    </citation>
    <scope>IDENTIFICATION</scope>
</reference>
<keyword evidence="4 5" id="KW-0949">S-adenosyl-L-methionine</keyword>
<dbReference type="GO" id="GO:0005829">
    <property type="term" value="C:cytosol"/>
    <property type="evidence" value="ECO:0007669"/>
    <property type="project" value="TreeGrafter"/>
</dbReference>
<dbReference type="Ensembl" id="ENSLLET00000031343.1">
    <property type="protein sequence ID" value="ENSLLEP00000030182.1"/>
    <property type="gene ID" value="ENSLLEG00000019110.1"/>
</dbReference>
<feature type="binding site" evidence="5">
    <location>
        <begin position="141"/>
        <end position="142"/>
    </location>
    <ligand>
        <name>S-adenosyl-L-methionine</name>
        <dbReference type="ChEBI" id="CHEBI:59789"/>
    </ligand>
</feature>
<feature type="binding site" evidence="5">
    <location>
        <position position="20"/>
    </location>
    <ligand>
        <name>S-adenosyl-L-methionine</name>
        <dbReference type="ChEBI" id="CHEBI:59789"/>
    </ligand>
</feature>
<keyword evidence="2" id="KW-0489">Methyltransferase</keyword>
<feature type="binding site" evidence="5">
    <location>
        <begin position="62"/>
        <end position="63"/>
    </location>
    <ligand>
        <name>S-adenosyl-L-methionine</name>
        <dbReference type="ChEBI" id="CHEBI:59789"/>
    </ligand>
</feature>
<dbReference type="AlphaFoldDB" id="A0A8C5PZ54"/>
<evidence type="ECO:0000256" key="4">
    <source>
        <dbReference type="ARBA" id="ARBA00022691"/>
    </source>
</evidence>
<dbReference type="GO" id="GO:0032259">
    <property type="term" value="P:methylation"/>
    <property type="evidence" value="ECO:0007669"/>
    <property type="project" value="UniProtKB-KW"/>
</dbReference>
<evidence type="ECO:0000256" key="5">
    <source>
        <dbReference type="PIRSR" id="PIRSR000384-1"/>
    </source>
</evidence>
<keyword evidence="7" id="KW-1185">Reference proteome</keyword>
<evidence type="ECO:0000256" key="1">
    <source>
        <dbReference type="ARBA" id="ARBA00007996"/>
    </source>
</evidence>
<dbReference type="GO" id="GO:0008170">
    <property type="term" value="F:N-methyltransferase activity"/>
    <property type="evidence" value="ECO:0007669"/>
    <property type="project" value="TreeGrafter"/>
</dbReference>
<dbReference type="PIRSF" id="PIRSF000384">
    <property type="entry name" value="PNMTase"/>
    <property type="match status" value="1"/>
</dbReference>
<dbReference type="InterPro" id="IPR029063">
    <property type="entry name" value="SAM-dependent_MTases_sf"/>
</dbReference>
<dbReference type="PANTHER" id="PTHR10867:SF32">
    <property type="entry name" value="NICOTINAMIDE N-METHYLTRANSFERASE"/>
    <property type="match status" value="1"/>
</dbReference>
<comment type="similarity">
    <text evidence="1">Belongs to the class I-like SAM-binding methyltransferase superfamily. NNMT/PNMT/TEMT family.</text>
</comment>
<dbReference type="GO" id="GO:0008757">
    <property type="term" value="F:S-adenosylmethionine-dependent methyltransferase activity"/>
    <property type="evidence" value="ECO:0007669"/>
    <property type="project" value="UniProtKB-ARBA"/>
</dbReference>
<evidence type="ECO:0008006" key="8">
    <source>
        <dbReference type="Google" id="ProtNLM"/>
    </source>
</evidence>
<dbReference type="SUPFAM" id="SSF53335">
    <property type="entry name" value="S-adenosyl-L-methionine-dependent methyltransferases"/>
    <property type="match status" value="1"/>
</dbReference>
<evidence type="ECO:0000256" key="2">
    <source>
        <dbReference type="ARBA" id="ARBA00022603"/>
    </source>
</evidence>
<dbReference type="Pfam" id="PF01234">
    <property type="entry name" value="NNMT_PNMT_TEMT"/>
    <property type="match status" value="1"/>
</dbReference>
<feature type="binding site" evidence="5">
    <location>
        <position position="25"/>
    </location>
    <ligand>
        <name>S-adenosyl-L-methionine</name>
        <dbReference type="ChEBI" id="CHEBI:59789"/>
    </ligand>
</feature>
<dbReference type="GeneTree" id="ENSGT00390000011708"/>
<feature type="binding site" evidence="5">
    <location>
        <position position="89"/>
    </location>
    <ligand>
        <name>S-adenosyl-L-methionine</name>
        <dbReference type="ChEBI" id="CHEBI:59789"/>
    </ligand>
</feature>
<dbReference type="PROSITE" id="PS51681">
    <property type="entry name" value="SAM_MT_NNMT_PNMT_TEMT"/>
    <property type="match status" value="1"/>
</dbReference>
<evidence type="ECO:0000313" key="7">
    <source>
        <dbReference type="Proteomes" id="UP000694569"/>
    </source>
</evidence>
<dbReference type="PANTHER" id="PTHR10867">
    <property type="entry name" value="NNMT/PNMT/TEMT FAMILY MEMBER"/>
    <property type="match status" value="1"/>
</dbReference>
<organism evidence="6 7">
    <name type="scientific">Leptobrachium leishanense</name>
    <name type="common">Leishan spiny toad</name>
    <dbReference type="NCBI Taxonomy" id="445787"/>
    <lineage>
        <taxon>Eukaryota</taxon>
        <taxon>Metazoa</taxon>
        <taxon>Chordata</taxon>
        <taxon>Craniata</taxon>
        <taxon>Vertebrata</taxon>
        <taxon>Euteleostomi</taxon>
        <taxon>Amphibia</taxon>
        <taxon>Batrachia</taxon>
        <taxon>Anura</taxon>
        <taxon>Pelobatoidea</taxon>
        <taxon>Megophryidae</taxon>
        <taxon>Leptobrachium</taxon>
    </lineage>
</organism>